<evidence type="ECO:0000313" key="1">
    <source>
        <dbReference type="EMBL" id="VEL17551.1"/>
    </source>
</evidence>
<dbReference type="AlphaFoldDB" id="A0A448WQE9"/>
<dbReference type="EMBL" id="CAAALY010033114">
    <property type="protein sequence ID" value="VEL17551.1"/>
    <property type="molecule type" value="Genomic_DNA"/>
</dbReference>
<organism evidence="1 2">
    <name type="scientific">Protopolystoma xenopodis</name>
    <dbReference type="NCBI Taxonomy" id="117903"/>
    <lineage>
        <taxon>Eukaryota</taxon>
        <taxon>Metazoa</taxon>
        <taxon>Spiralia</taxon>
        <taxon>Lophotrochozoa</taxon>
        <taxon>Platyhelminthes</taxon>
        <taxon>Monogenea</taxon>
        <taxon>Polyopisthocotylea</taxon>
        <taxon>Polystomatidea</taxon>
        <taxon>Polystomatidae</taxon>
        <taxon>Protopolystoma</taxon>
    </lineage>
</organism>
<keyword evidence="2" id="KW-1185">Reference proteome</keyword>
<gene>
    <name evidence="1" type="ORF">PXEA_LOCUS10991</name>
</gene>
<evidence type="ECO:0000313" key="2">
    <source>
        <dbReference type="Proteomes" id="UP000784294"/>
    </source>
</evidence>
<comment type="caution">
    <text evidence="1">The sequence shown here is derived from an EMBL/GenBank/DDBJ whole genome shotgun (WGS) entry which is preliminary data.</text>
</comment>
<accession>A0A448WQE9</accession>
<protein>
    <submittedName>
        <fullName evidence="1">Uncharacterized protein</fullName>
    </submittedName>
</protein>
<sequence>MTCQKAAASAMSVPRVAKVHSVERCRRLDLVKQYPRNGSERDRVYHGQTRVSKATLKLPHCTFRGLL</sequence>
<proteinExistence type="predicted"/>
<name>A0A448WQE9_9PLAT</name>
<dbReference type="Proteomes" id="UP000784294">
    <property type="component" value="Unassembled WGS sequence"/>
</dbReference>
<reference evidence="1" key="1">
    <citation type="submission" date="2018-11" db="EMBL/GenBank/DDBJ databases">
        <authorList>
            <consortium name="Pathogen Informatics"/>
        </authorList>
    </citation>
    <scope>NUCLEOTIDE SEQUENCE</scope>
</reference>